<accession>A0ABP8WXT1</accession>
<reference evidence="3" key="1">
    <citation type="journal article" date="2019" name="Int. J. Syst. Evol. Microbiol.">
        <title>The Global Catalogue of Microorganisms (GCM) 10K type strain sequencing project: providing services to taxonomists for standard genome sequencing and annotation.</title>
        <authorList>
            <consortium name="The Broad Institute Genomics Platform"/>
            <consortium name="The Broad Institute Genome Sequencing Center for Infectious Disease"/>
            <person name="Wu L."/>
            <person name="Ma J."/>
        </authorList>
    </citation>
    <scope>NUCLEOTIDE SEQUENCE [LARGE SCALE GENOMIC DNA]</scope>
    <source>
        <strain evidence="3">JCM 18127</strain>
    </source>
</reference>
<protein>
    <recommendedName>
        <fullName evidence="4">Lipoprotein</fullName>
    </recommendedName>
</protein>
<evidence type="ECO:0008006" key="4">
    <source>
        <dbReference type="Google" id="ProtNLM"/>
    </source>
</evidence>
<feature type="compositionally biased region" description="Polar residues" evidence="1">
    <location>
        <begin position="37"/>
        <end position="50"/>
    </location>
</feature>
<gene>
    <name evidence="2" type="ORF">GCM10023226_39660</name>
</gene>
<evidence type="ECO:0000313" key="2">
    <source>
        <dbReference type="EMBL" id="GAA4697285.1"/>
    </source>
</evidence>
<comment type="caution">
    <text evidence="2">The sequence shown here is derived from an EMBL/GenBank/DDBJ whole genome shotgun (WGS) entry which is preliminary data.</text>
</comment>
<keyword evidence="3" id="KW-1185">Reference proteome</keyword>
<name>A0ABP8WXT1_9ACTN</name>
<feature type="region of interest" description="Disordered" evidence="1">
    <location>
        <begin position="26"/>
        <end position="52"/>
    </location>
</feature>
<proteinExistence type="predicted"/>
<dbReference type="Proteomes" id="UP001500621">
    <property type="component" value="Unassembled WGS sequence"/>
</dbReference>
<dbReference type="RefSeq" id="WP_345271502.1">
    <property type="nucleotide sequence ID" value="NZ_BAABIM010000005.1"/>
</dbReference>
<evidence type="ECO:0000313" key="3">
    <source>
        <dbReference type="Proteomes" id="UP001500621"/>
    </source>
</evidence>
<dbReference type="EMBL" id="BAABIM010000005">
    <property type="protein sequence ID" value="GAA4697285.1"/>
    <property type="molecule type" value="Genomic_DNA"/>
</dbReference>
<sequence>MKPAARRRLATVATLAVVTLVGGCSDEPEPRFAEPSESVTSSDAPTTADSNVPARAGESEFIENYFALMSTSFATGDPQSWLDQSGNSCQNCRTIADNVRAAYADGGRVEGAEYVVENATFIENSPIGAVWRVDIRSAQQRWLDSSGAVTKIVEAGELTYEIAVQRDAQAGLVAEGLRIP</sequence>
<organism evidence="2 3">
    <name type="scientific">Nocardioides nanhaiensis</name>
    <dbReference type="NCBI Taxonomy" id="1476871"/>
    <lineage>
        <taxon>Bacteria</taxon>
        <taxon>Bacillati</taxon>
        <taxon>Actinomycetota</taxon>
        <taxon>Actinomycetes</taxon>
        <taxon>Propionibacteriales</taxon>
        <taxon>Nocardioidaceae</taxon>
        <taxon>Nocardioides</taxon>
    </lineage>
</organism>
<evidence type="ECO:0000256" key="1">
    <source>
        <dbReference type="SAM" id="MobiDB-lite"/>
    </source>
</evidence>
<dbReference type="PROSITE" id="PS51257">
    <property type="entry name" value="PROKAR_LIPOPROTEIN"/>
    <property type="match status" value="1"/>
</dbReference>